<dbReference type="InterPro" id="IPR038488">
    <property type="entry name" value="Integrase_DNA-bd_sf"/>
</dbReference>
<keyword evidence="7" id="KW-1185">Reference proteome</keyword>
<dbReference type="EMBL" id="QICN01000004">
    <property type="protein sequence ID" value="PXV68614.1"/>
    <property type="molecule type" value="Genomic_DNA"/>
</dbReference>
<evidence type="ECO:0000313" key="7">
    <source>
        <dbReference type="Proteomes" id="UP000248330"/>
    </source>
</evidence>
<evidence type="ECO:0000256" key="4">
    <source>
        <dbReference type="SAM" id="MobiDB-lite"/>
    </source>
</evidence>
<comment type="similarity">
    <text evidence="1">Belongs to the 'phage' integrase family.</text>
</comment>
<name>A0A318EIS4_9GAMM</name>
<dbReference type="GO" id="GO:0003677">
    <property type="term" value="F:DNA binding"/>
    <property type="evidence" value="ECO:0007669"/>
    <property type="project" value="InterPro"/>
</dbReference>
<dbReference type="Pfam" id="PF00589">
    <property type="entry name" value="Phage_integrase"/>
    <property type="match status" value="1"/>
</dbReference>
<proteinExistence type="inferred from homology"/>
<dbReference type="InterPro" id="IPR002104">
    <property type="entry name" value="Integrase_catalytic"/>
</dbReference>
<dbReference type="SUPFAM" id="SSF56349">
    <property type="entry name" value="DNA breaking-rejoining enzymes"/>
    <property type="match status" value="1"/>
</dbReference>
<evidence type="ECO:0000256" key="3">
    <source>
        <dbReference type="ARBA" id="ARBA00023172"/>
    </source>
</evidence>
<protein>
    <submittedName>
        <fullName evidence="6">Integrase</fullName>
    </submittedName>
</protein>
<reference evidence="6 7" key="1">
    <citation type="submission" date="2018-04" db="EMBL/GenBank/DDBJ databases">
        <title>Genomic Encyclopedia of Type Strains, Phase IV (KMG-IV): sequencing the most valuable type-strain genomes for metagenomic binning, comparative biology and taxonomic classification.</title>
        <authorList>
            <person name="Goeker M."/>
        </authorList>
    </citation>
    <scope>NUCLEOTIDE SEQUENCE [LARGE SCALE GENOMIC DNA]</scope>
    <source>
        <strain evidence="6 7">DSM 104150</strain>
    </source>
</reference>
<evidence type="ECO:0000313" key="6">
    <source>
        <dbReference type="EMBL" id="PXV68614.1"/>
    </source>
</evidence>
<dbReference type="PANTHER" id="PTHR30629:SF2">
    <property type="entry name" value="PROPHAGE INTEGRASE INTS-RELATED"/>
    <property type="match status" value="1"/>
</dbReference>
<gene>
    <name evidence="6" type="ORF">C8D93_104317</name>
</gene>
<comment type="caution">
    <text evidence="6">The sequence shown here is derived from an EMBL/GenBank/DDBJ whole genome shotgun (WGS) entry which is preliminary data.</text>
</comment>
<feature type="domain" description="Tyr recombinase" evidence="5">
    <location>
        <begin position="253"/>
        <end position="451"/>
    </location>
</feature>
<dbReference type="InterPro" id="IPR011010">
    <property type="entry name" value="DNA_brk_join_enz"/>
</dbReference>
<evidence type="ECO:0000256" key="2">
    <source>
        <dbReference type="ARBA" id="ARBA00022908"/>
    </source>
</evidence>
<organism evidence="6 7">
    <name type="scientific">Sinimarinibacterium flocculans</name>
    <dbReference type="NCBI Taxonomy" id="985250"/>
    <lineage>
        <taxon>Bacteria</taxon>
        <taxon>Pseudomonadati</taxon>
        <taxon>Pseudomonadota</taxon>
        <taxon>Gammaproteobacteria</taxon>
        <taxon>Nevskiales</taxon>
        <taxon>Nevskiaceae</taxon>
        <taxon>Sinimarinibacterium</taxon>
    </lineage>
</organism>
<dbReference type="Gene3D" id="1.10.443.10">
    <property type="entry name" value="Intergrase catalytic core"/>
    <property type="match status" value="1"/>
</dbReference>
<dbReference type="PANTHER" id="PTHR30629">
    <property type="entry name" value="PROPHAGE INTEGRASE"/>
    <property type="match status" value="1"/>
</dbReference>
<dbReference type="GO" id="GO:0006310">
    <property type="term" value="P:DNA recombination"/>
    <property type="evidence" value="ECO:0007669"/>
    <property type="project" value="UniProtKB-KW"/>
</dbReference>
<evidence type="ECO:0000259" key="5">
    <source>
        <dbReference type="PROSITE" id="PS51898"/>
    </source>
</evidence>
<dbReference type="GO" id="GO:0015074">
    <property type="term" value="P:DNA integration"/>
    <property type="evidence" value="ECO:0007669"/>
    <property type="project" value="UniProtKB-KW"/>
</dbReference>
<dbReference type="AlphaFoldDB" id="A0A318EIS4"/>
<keyword evidence="3" id="KW-0233">DNA recombination</keyword>
<evidence type="ECO:0000256" key="1">
    <source>
        <dbReference type="ARBA" id="ARBA00008857"/>
    </source>
</evidence>
<dbReference type="Gene3D" id="3.30.160.390">
    <property type="entry name" value="Integrase, DNA-binding domain"/>
    <property type="match status" value="1"/>
</dbReference>
<feature type="region of interest" description="Disordered" evidence="4">
    <location>
        <begin position="474"/>
        <end position="497"/>
    </location>
</feature>
<sequence>MVAMLKVTEPGMAANDTASGEVTRLSVPITPALIKQLARQGASESDRYIQDSEVSGFKLLRRRGPGRPRLVFQFIGRVKGAGKVLKVTIGPAYGRGAVTLAKARAEALRHSEACREGRNRVAEQKERNAAVAAAAHQSGNRAQWTIQYAFDDLLRYRHELGQTVEKMKLRPATQVVYARCIRNTGALAKRPVMDVTKAEIHDALMRIPTMAERAKVRRVLSLTIGHAFDRLNIEDKANPVSKLARGVFAAPKARETYLSESKVGPWVLAVRGVTNARDERLAFTAGNLALTLLLFGMRYNEAAMMEWGWFDDDESAFTIPAAIVKTKEPRTLPVTPWFARILTVQRETCARLQEQRGVYPRHVFPGRGQGERMKDIRAVMDAAGCQTHFPKPQAGGAPSFRPHDLRRTFATHFAAQVSDGSRLKWILGHTAKDITERYIRPEPEQMRRDLERYQGWLEMQAAWASDATAQQYAAEDAERARRNEAGYPWPVPGAAQA</sequence>
<dbReference type="InterPro" id="IPR013762">
    <property type="entry name" value="Integrase-like_cat_sf"/>
</dbReference>
<dbReference type="InterPro" id="IPR050808">
    <property type="entry name" value="Phage_Integrase"/>
</dbReference>
<keyword evidence="2" id="KW-0229">DNA integration</keyword>
<accession>A0A318EIS4</accession>
<dbReference type="Proteomes" id="UP000248330">
    <property type="component" value="Unassembled WGS sequence"/>
</dbReference>
<dbReference type="PROSITE" id="PS51898">
    <property type="entry name" value="TYR_RECOMBINASE"/>
    <property type="match status" value="1"/>
</dbReference>